<keyword evidence="3" id="KW-0489">Methyltransferase</keyword>
<organism evidence="8">
    <name type="scientific">bioreactor metagenome</name>
    <dbReference type="NCBI Taxonomy" id="1076179"/>
    <lineage>
        <taxon>unclassified sequences</taxon>
        <taxon>metagenomes</taxon>
        <taxon>ecological metagenomes</taxon>
    </lineage>
</organism>
<dbReference type="PANTHER" id="PTHR33841">
    <property type="entry name" value="DNA METHYLTRANSFERASE YEEA-RELATED"/>
    <property type="match status" value="1"/>
</dbReference>
<dbReference type="Pfam" id="PF07669">
    <property type="entry name" value="Eco57I"/>
    <property type="match status" value="1"/>
</dbReference>
<dbReference type="GO" id="GO:0009007">
    <property type="term" value="F:site-specific DNA-methyltransferase (adenine-specific) activity"/>
    <property type="evidence" value="ECO:0007669"/>
    <property type="project" value="UniProtKB-EC"/>
</dbReference>
<dbReference type="EMBL" id="VSSQ01004269">
    <property type="protein sequence ID" value="MPM24466.1"/>
    <property type="molecule type" value="Genomic_DNA"/>
</dbReference>
<evidence type="ECO:0000256" key="3">
    <source>
        <dbReference type="ARBA" id="ARBA00022603"/>
    </source>
</evidence>
<accession>A0A644Y7B4</accession>
<dbReference type="PANTHER" id="PTHR33841:SF5">
    <property type="entry name" value="DNA METHYLASE (MODIFICATION METHYLASE) (METHYLTRANSFERASE)-RELATED"/>
    <property type="match status" value="1"/>
</dbReference>
<evidence type="ECO:0000256" key="2">
    <source>
        <dbReference type="ARBA" id="ARBA00011900"/>
    </source>
</evidence>
<dbReference type="GO" id="GO:0032259">
    <property type="term" value="P:methylation"/>
    <property type="evidence" value="ECO:0007669"/>
    <property type="project" value="UniProtKB-KW"/>
</dbReference>
<evidence type="ECO:0000313" key="8">
    <source>
        <dbReference type="EMBL" id="MPM24466.1"/>
    </source>
</evidence>
<protein>
    <recommendedName>
        <fullName evidence="2">site-specific DNA-methyltransferase (adenine-specific)</fullName>
        <ecNumber evidence="2">2.1.1.72</ecNumber>
    </recommendedName>
</protein>
<dbReference type="PROSITE" id="PS00092">
    <property type="entry name" value="N6_MTASE"/>
    <property type="match status" value="1"/>
</dbReference>
<gene>
    <name evidence="8" type="ORF">SDC9_70948</name>
</gene>
<evidence type="ECO:0000256" key="6">
    <source>
        <dbReference type="ARBA" id="ARBA00047942"/>
    </source>
</evidence>
<dbReference type="CDD" id="cd02440">
    <property type="entry name" value="AdoMet_MTases"/>
    <property type="match status" value="1"/>
</dbReference>
<evidence type="ECO:0000256" key="5">
    <source>
        <dbReference type="ARBA" id="ARBA00022691"/>
    </source>
</evidence>
<dbReference type="EC" id="2.1.1.72" evidence="2"/>
<evidence type="ECO:0000259" key="7">
    <source>
        <dbReference type="Pfam" id="PF07669"/>
    </source>
</evidence>
<dbReference type="InterPro" id="IPR002052">
    <property type="entry name" value="DNA_methylase_N6_adenine_CS"/>
</dbReference>
<reference evidence="8" key="1">
    <citation type="submission" date="2019-08" db="EMBL/GenBank/DDBJ databases">
        <authorList>
            <person name="Kucharzyk K."/>
            <person name="Murdoch R.W."/>
            <person name="Higgins S."/>
            <person name="Loffler F."/>
        </authorList>
    </citation>
    <scope>NUCLEOTIDE SEQUENCE</scope>
</reference>
<dbReference type="GO" id="GO:0006304">
    <property type="term" value="P:DNA modification"/>
    <property type="evidence" value="ECO:0007669"/>
    <property type="project" value="InterPro"/>
</dbReference>
<dbReference type="InterPro" id="IPR050953">
    <property type="entry name" value="N4_N6_ade-DNA_methylase"/>
</dbReference>
<dbReference type="InterPro" id="IPR011639">
    <property type="entry name" value="MethylTrfase_TaqI-like_dom"/>
</dbReference>
<dbReference type="PRINTS" id="PR00507">
    <property type="entry name" value="N12N6MTFRASE"/>
</dbReference>
<dbReference type="Gene3D" id="3.40.50.150">
    <property type="entry name" value="Vaccinia Virus protein VP39"/>
    <property type="match status" value="1"/>
</dbReference>
<name>A0A644Y7B4_9ZZZZ</name>
<dbReference type="InterPro" id="IPR029063">
    <property type="entry name" value="SAM-dependent_MTases_sf"/>
</dbReference>
<dbReference type="AlphaFoldDB" id="A0A644Y7B4"/>
<dbReference type="SUPFAM" id="SSF53335">
    <property type="entry name" value="S-adenosyl-L-methionine-dependent methyltransferases"/>
    <property type="match status" value="1"/>
</dbReference>
<feature type="domain" description="Type II methyltransferase M.TaqI-like" evidence="7">
    <location>
        <begin position="193"/>
        <end position="342"/>
    </location>
</feature>
<comment type="similarity">
    <text evidence="1">Belongs to the N(4)/N(6)-methyltransferase family.</text>
</comment>
<sequence>MRYLIDRGVDLVYHGLCGNVIDSQTNLLKIMQDKVELYGLFAYLKDRFNGNLFELYEKDNLSEIDFLDDTSLKTLRDLMAGDLVLSSGQTSLFPLYDFNIIPIELISSIYERFLGNEKQQKDKAFYTPPYLVNFLLDKTIAPFVEKSTSCKILDPACGSGIFLVESARKLIERNIVQDPNGFNDHKLVTVVTENLWGVDKNPEAIDVAIFSLYITILDYKDPKTLRNFKLPLLRGTNFFVCDFFSEEIEKYLNGKCFDFIIGNPPWGRIEGLHEKYCEKRKLPIQGKEISRSFVLRTKDFATPNTCCCLIVTSKLFYNTKSSSVDFRKWLLGKAKVDKYIELAAVRELIFAKARGPAGVVVYRFDDNIESNKKNEICHLTLKPNIFFKLFNIIVIEKNDYKYVPQTLLIEDDWAWKTLVFGYTHDFNTIKSLFGQYSSVMHTIKERKLNYGTGIRVADGEKQDASHLVGRWLIDAEKGIKPFEVIRKNGSTFAKDKVHRAKKDKQYLFQSPYALIKKGFNTQNYKFRAAYSEENFLYTDAITGICGKEANKEVLLALTGLFNSSLYSYLNLMLGSSSGIEREQGFPTEIFKYPAIVDPEIAAIVEKIENALKTEKEIFNYLNESEALIQELDRLILKKFGLSDDVFVDYALNVQIPLVANNQTSWEKVNIEQLRTYAKIFTDYFSAILPQSEKHISANLYKNITNHYCAVELVFQDNEPASFITEYDGNQNTQINFTSKFMLNKVNDLFYQLKDVINFSENSFYILKTDENKNWHPAMAKLDLADILDSVLTGNEVLDHERF</sequence>
<evidence type="ECO:0000256" key="1">
    <source>
        <dbReference type="ARBA" id="ARBA00006594"/>
    </source>
</evidence>
<keyword evidence="5" id="KW-0949">S-adenosyl-L-methionine</keyword>
<dbReference type="GO" id="GO:0003676">
    <property type="term" value="F:nucleic acid binding"/>
    <property type="evidence" value="ECO:0007669"/>
    <property type="project" value="InterPro"/>
</dbReference>
<evidence type="ECO:0000256" key="4">
    <source>
        <dbReference type="ARBA" id="ARBA00022679"/>
    </source>
</evidence>
<proteinExistence type="inferred from homology"/>
<keyword evidence="4" id="KW-0808">Transferase</keyword>
<comment type="catalytic activity">
    <reaction evidence="6">
        <text>a 2'-deoxyadenosine in DNA + S-adenosyl-L-methionine = an N(6)-methyl-2'-deoxyadenosine in DNA + S-adenosyl-L-homocysteine + H(+)</text>
        <dbReference type="Rhea" id="RHEA:15197"/>
        <dbReference type="Rhea" id="RHEA-COMP:12418"/>
        <dbReference type="Rhea" id="RHEA-COMP:12419"/>
        <dbReference type="ChEBI" id="CHEBI:15378"/>
        <dbReference type="ChEBI" id="CHEBI:57856"/>
        <dbReference type="ChEBI" id="CHEBI:59789"/>
        <dbReference type="ChEBI" id="CHEBI:90615"/>
        <dbReference type="ChEBI" id="CHEBI:90616"/>
        <dbReference type="EC" id="2.1.1.72"/>
    </reaction>
</comment>
<comment type="caution">
    <text evidence="8">The sequence shown here is derived from an EMBL/GenBank/DDBJ whole genome shotgun (WGS) entry which is preliminary data.</text>
</comment>